<evidence type="ECO:0000256" key="1">
    <source>
        <dbReference type="ARBA" id="ARBA00022448"/>
    </source>
</evidence>
<name>A0A081PFT6_9SPHI</name>
<keyword evidence="9 11" id="KW-0406">Ion transport</keyword>
<evidence type="ECO:0000256" key="11">
    <source>
        <dbReference type="HAMAP-Rule" id="MF_00276"/>
    </source>
</evidence>
<dbReference type="PANTHER" id="PTHR30042">
    <property type="entry name" value="POTASSIUM-TRANSPORTING ATPASE C CHAIN"/>
    <property type="match status" value="1"/>
</dbReference>
<evidence type="ECO:0000256" key="6">
    <source>
        <dbReference type="ARBA" id="ARBA00022840"/>
    </source>
</evidence>
<comment type="function">
    <text evidence="11">Part of the high-affinity ATP-driven potassium transport (or Kdp) system, which catalyzes the hydrolysis of ATP coupled with the electrogenic transport of potassium into the cytoplasm. This subunit acts as a catalytic chaperone that increases the ATP-binding affinity of the ATP-hydrolyzing subunit KdpB by the formation of a transient KdpB/KdpC/ATP ternary complex.</text>
</comment>
<evidence type="ECO:0000256" key="4">
    <source>
        <dbReference type="ARBA" id="ARBA00022692"/>
    </source>
</evidence>
<evidence type="ECO:0000313" key="13">
    <source>
        <dbReference type="Proteomes" id="UP000028007"/>
    </source>
</evidence>
<dbReference type="HAMAP" id="MF_00276">
    <property type="entry name" value="KdpC"/>
    <property type="match status" value="1"/>
</dbReference>
<comment type="similarity">
    <text evidence="11">Belongs to the KdpC family.</text>
</comment>
<keyword evidence="7 11" id="KW-0630">Potassium</keyword>
<dbReference type="GO" id="GO:0005886">
    <property type="term" value="C:plasma membrane"/>
    <property type="evidence" value="ECO:0007669"/>
    <property type="project" value="UniProtKB-SubCell"/>
</dbReference>
<dbReference type="Proteomes" id="UP000028007">
    <property type="component" value="Unassembled WGS sequence"/>
</dbReference>
<dbReference type="PIRSF" id="PIRSF001296">
    <property type="entry name" value="K_ATPase_KdpC"/>
    <property type="match status" value="1"/>
</dbReference>
<reference evidence="12 13" key="1">
    <citation type="journal article" date="1992" name="Int. J. Syst. Bacteriol.">
        <title>Sphingobacterium antarcticus sp. nov. a Psychrotrophic Bacterium from the Soils of Schirmacher Oasis, Antarctica.</title>
        <authorList>
            <person name="Shivaji S."/>
            <person name="Ray M.K."/>
            <person name="Rao N.S."/>
            <person name="Saiserr L."/>
            <person name="Jagannadham M.V."/>
            <person name="Kumar G.S."/>
            <person name="Reddy G."/>
            <person name="Bhargava P.M."/>
        </authorList>
    </citation>
    <scope>NUCLEOTIDE SEQUENCE [LARGE SCALE GENOMIC DNA]</scope>
    <source>
        <strain evidence="12 13">4BY</strain>
    </source>
</reference>
<proteinExistence type="inferred from homology"/>
<dbReference type="EMBL" id="JNFF01000072">
    <property type="protein sequence ID" value="KEQ29559.1"/>
    <property type="molecule type" value="Genomic_DNA"/>
</dbReference>
<evidence type="ECO:0000256" key="10">
    <source>
        <dbReference type="ARBA" id="ARBA00023136"/>
    </source>
</evidence>
<evidence type="ECO:0000256" key="3">
    <source>
        <dbReference type="ARBA" id="ARBA00022538"/>
    </source>
</evidence>
<keyword evidence="3 11" id="KW-0633">Potassium transport</keyword>
<dbReference type="PANTHER" id="PTHR30042:SF2">
    <property type="entry name" value="POTASSIUM-TRANSPORTING ATPASE KDPC SUBUNIT"/>
    <property type="match status" value="1"/>
</dbReference>
<keyword evidence="10 11" id="KW-0472">Membrane</keyword>
<keyword evidence="6 11" id="KW-0067">ATP-binding</keyword>
<evidence type="ECO:0000256" key="7">
    <source>
        <dbReference type="ARBA" id="ARBA00022958"/>
    </source>
</evidence>
<dbReference type="OrthoDB" id="9809491at2"/>
<dbReference type="Pfam" id="PF02669">
    <property type="entry name" value="KdpC"/>
    <property type="match status" value="1"/>
</dbReference>
<keyword evidence="8 11" id="KW-1133">Transmembrane helix</keyword>
<dbReference type="InterPro" id="IPR003820">
    <property type="entry name" value="KdpC"/>
</dbReference>
<comment type="subcellular location">
    <subcellularLocation>
        <location evidence="11">Cell membrane</location>
        <topology evidence="11">Single-pass membrane protein</topology>
    </subcellularLocation>
</comment>
<keyword evidence="4 11" id="KW-0812">Transmembrane</keyword>
<evidence type="ECO:0000256" key="5">
    <source>
        <dbReference type="ARBA" id="ARBA00022741"/>
    </source>
</evidence>
<sequence>MKKYILQSIRLTAVLLALLCVIYPLILAAAGRFSKGGGGGEKVVSKGKVVGYVQIGQSFTDPRYFWGRPSAVGYNAAGSGGSNKGPSNEDYLKLVADRIDTLQKYNPGLKKADIPADMVTASGSGLDPAISPQGAIIQIRRVASYRNVEESKVAELVAAHISGPLWGMFGPSTVSVLQLNLALDELSQTAANQHH</sequence>
<keyword evidence="2 11" id="KW-1003">Cell membrane</keyword>
<dbReference type="GO" id="GO:0005524">
    <property type="term" value="F:ATP binding"/>
    <property type="evidence" value="ECO:0007669"/>
    <property type="project" value="UniProtKB-UniRule"/>
</dbReference>
<comment type="caution">
    <text evidence="12">The sequence shown here is derived from an EMBL/GenBank/DDBJ whole genome shotgun (WGS) entry which is preliminary data.</text>
</comment>
<accession>A0A081PFT6</accession>
<dbReference type="RefSeq" id="WP_037442019.1">
    <property type="nucleotide sequence ID" value="NZ_JNFF01000072.1"/>
</dbReference>
<keyword evidence="1 11" id="KW-0813">Transport</keyword>
<dbReference type="GO" id="GO:0016787">
    <property type="term" value="F:hydrolase activity"/>
    <property type="evidence" value="ECO:0007669"/>
    <property type="project" value="UniProtKB-KW"/>
</dbReference>
<dbReference type="NCBIfam" id="NF001454">
    <property type="entry name" value="PRK00315.1"/>
    <property type="match status" value="1"/>
</dbReference>
<keyword evidence="13" id="KW-1185">Reference proteome</keyword>
<keyword evidence="12" id="KW-0378">Hydrolase</keyword>
<evidence type="ECO:0000256" key="2">
    <source>
        <dbReference type="ARBA" id="ARBA00022475"/>
    </source>
</evidence>
<gene>
    <name evidence="11" type="primary">kdpC</name>
    <name evidence="12" type="ORF">N180_04145</name>
</gene>
<dbReference type="AlphaFoldDB" id="A0A081PFT6"/>
<keyword evidence="5 11" id="KW-0547">Nucleotide-binding</keyword>
<comment type="subunit">
    <text evidence="11">The system is composed of three essential subunits: KdpA, KdpB and KdpC.</text>
</comment>
<evidence type="ECO:0000313" key="12">
    <source>
        <dbReference type="EMBL" id="KEQ29559.1"/>
    </source>
</evidence>
<dbReference type="GO" id="GO:0008556">
    <property type="term" value="F:P-type potassium transmembrane transporter activity"/>
    <property type="evidence" value="ECO:0007669"/>
    <property type="project" value="InterPro"/>
</dbReference>
<protein>
    <recommendedName>
        <fullName evidence="11">Potassium-transporting ATPase KdpC subunit</fullName>
    </recommendedName>
    <alternativeName>
        <fullName evidence="11">ATP phosphohydrolase [potassium-transporting] C chain</fullName>
    </alternativeName>
    <alternativeName>
        <fullName evidence="11">Potassium-binding and translocating subunit C</fullName>
    </alternativeName>
    <alternativeName>
        <fullName evidence="11">Potassium-translocating ATPase C chain</fullName>
    </alternativeName>
</protein>
<dbReference type="eggNOG" id="COG2156">
    <property type="taxonomic scope" value="Bacteria"/>
</dbReference>
<organism evidence="12 13">
    <name type="scientific">Pedobacter antarcticus 4BY</name>
    <dbReference type="NCBI Taxonomy" id="1358423"/>
    <lineage>
        <taxon>Bacteria</taxon>
        <taxon>Pseudomonadati</taxon>
        <taxon>Bacteroidota</taxon>
        <taxon>Sphingobacteriia</taxon>
        <taxon>Sphingobacteriales</taxon>
        <taxon>Sphingobacteriaceae</taxon>
        <taxon>Pedobacter</taxon>
    </lineage>
</organism>
<evidence type="ECO:0000256" key="8">
    <source>
        <dbReference type="ARBA" id="ARBA00022989"/>
    </source>
</evidence>
<dbReference type="NCBIfam" id="TIGR00681">
    <property type="entry name" value="kdpC"/>
    <property type="match status" value="1"/>
</dbReference>
<evidence type="ECO:0000256" key="9">
    <source>
        <dbReference type="ARBA" id="ARBA00023065"/>
    </source>
</evidence>